<organism evidence="3 4">
    <name type="scientific">Allacma fusca</name>
    <dbReference type="NCBI Taxonomy" id="39272"/>
    <lineage>
        <taxon>Eukaryota</taxon>
        <taxon>Metazoa</taxon>
        <taxon>Ecdysozoa</taxon>
        <taxon>Arthropoda</taxon>
        <taxon>Hexapoda</taxon>
        <taxon>Collembola</taxon>
        <taxon>Symphypleona</taxon>
        <taxon>Sminthuridae</taxon>
        <taxon>Allacma</taxon>
    </lineage>
</organism>
<accession>A0A8J2PR44</accession>
<dbReference type="PANTHER" id="PTHR46953">
    <property type="entry name" value="G-PROTEIN COUPLED RECEPTOR MTH-LIKE 1-RELATED"/>
    <property type="match status" value="1"/>
</dbReference>
<proteinExistence type="predicted"/>
<name>A0A8J2PR44_9HEXA</name>
<comment type="caution">
    <text evidence="3">The sequence shown here is derived from an EMBL/GenBank/DDBJ whole genome shotgun (WGS) entry which is preliminary data.</text>
</comment>
<dbReference type="PANTHER" id="PTHR46953:SF1">
    <property type="entry name" value="G-PROTEIN COUPLED RECEPTOR MTH-LIKE 1-RELATED"/>
    <property type="match status" value="1"/>
</dbReference>
<dbReference type="InterPro" id="IPR052808">
    <property type="entry name" value="GPCR_Mth-like"/>
</dbReference>
<evidence type="ECO:0000313" key="4">
    <source>
        <dbReference type="Proteomes" id="UP000708208"/>
    </source>
</evidence>
<dbReference type="EMBL" id="CAJVCH010533036">
    <property type="protein sequence ID" value="CAG7824486.1"/>
    <property type="molecule type" value="Genomic_DNA"/>
</dbReference>
<reference evidence="3" key="1">
    <citation type="submission" date="2021-06" db="EMBL/GenBank/DDBJ databases">
        <authorList>
            <person name="Hodson N. C."/>
            <person name="Mongue J. A."/>
            <person name="Jaron S. K."/>
        </authorList>
    </citation>
    <scope>NUCLEOTIDE SEQUENCE</scope>
</reference>
<sequence>MYSVQKSTKFATNNSSKKNKQKQSLKLFAKLIFVMGFPWIFEIISWYTERDKTDGNAWYWVFFDVINILQALAIFWTFVCKPDVIRMLEQKYPCFE</sequence>
<feature type="region of interest" description="Disordered" evidence="1">
    <location>
        <begin position="1"/>
        <end position="22"/>
    </location>
</feature>
<feature type="transmembrane region" description="Helical" evidence="2">
    <location>
        <begin position="27"/>
        <end position="47"/>
    </location>
</feature>
<feature type="compositionally biased region" description="Polar residues" evidence="1">
    <location>
        <begin position="1"/>
        <end position="12"/>
    </location>
</feature>
<feature type="transmembrane region" description="Helical" evidence="2">
    <location>
        <begin position="59"/>
        <end position="79"/>
    </location>
</feature>
<feature type="non-terminal residue" evidence="3">
    <location>
        <position position="1"/>
    </location>
</feature>
<keyword evidence="2" id="KW-0472">Membrane</keyword>
<dbReference type="Proteomes" id="UP000708208">
    <property type="component" value="Unassembled WGS sequence"/>
</dbReference>
<evidence type="ECO:0000256" key="1">
    <source>
        <dbReference type="SAM" id="MobiDB-lite"/>
    </source>
</evidence>
<gene>
    <name evidence="3" type="ORF">AFUS01_LOCUS34638</name>
</gene>
<keyword evidence="2" id="KW-1133">Transmembrane helix</keyword>
<dbReference type="AlphaFoldDB" id="A0A8J2PR44"/>
<keyword evidence="2" id="KW-0812">Transmembrane</keyword>
<dbReference type="OrthoDB" id="6134459at2759"/>
<protein>
    <submittedName>
        <fullName evidence="3">Uncharacterized protein</fullName>
    </submittedName>
</protein>
<evidence type="ECO:0000313" key="3">
    <source>
        <dbReference type="EMBL" id="CAG7824486.1"/>
    </source>
</evidence>
<keyword evidence="4" id="KW-1185">Reference proteome</keyword>
<evidence type="ECO:0000256" key="2">
    <source>
        <dbReference type="SAM" id="Phobius"/>
    </source>
</evidence>